<evidence type="ECO:0000313" key="2">
    <source>
        <dbReference type="EMBL" id="GJT67513.1"/>
    </source>
</evidence>
<reference evidence="2" key="1">
    <citation type="journal article" date="2022" name="Int. J. Mol. Sci.">
        <title>Draft Genome of Tanacetum Coccineum: Genomic Comparison of Closely Related Tanacetum-Family Plants.</title>
        <authorList>
            <person name="Yamashiro T."/>
            <person name="Shiraishi A."/>
            <person name="Nakayama K."/>
            <person name="Satake H."/>
        </authorList>
    </citation>
    <scope>NUCLEOTIDE SEQUENCE</scope>
</reference>
<keyword evidence="3" id="KW-1185">Reference proteome</keyword>
<dbReference type="Proteomes" id="UP001151760">
    <property type="component" value="Unassembled WGS sequence"/>
</dbReference>
<dbReference type="EMBL" id="BQNB010017815">
    <property type="protein sequence ID" value="GJT67513.1"/>
    <property type="molecule type" value="Genomic_DNA"/>
</dbReference>
<reference evidence="2" key="2">
    <citation type="submission" date="2022-01" db="EMBL/GenBank/DDBJ databases">
        <authorList>
            <person name="Yamashiro T."/>
            <person name="Shiraishi A."/>
            <person name="Satake H."/>
            <person name="Nakayama K."/>
        </authorList>
    </citation>
    <scope>NUCLEOTIDE SEQUENCE</scope>
</reference>
<feature type="compositionally biased region" description="Acidic residues" evidence="1">
    <location>
        <begin position="63"/>
        <end position="79"/>
    </location>
</feature>
<organism evidence="2 3">
    <name type="scientific">Tanacetum coccineum</name>
    <dbReference type="NCBI Taxonomy" id="301880"/>
    <lineage>
        <taxon>Eukaryota</taxon>
        <taxon>Viridiplantae</taxon>
        <taxon>Streptophyta</taxon>
        <taxon>Embryophyta</taxon>
        <taxon>Tracheophyta</taxon>
        <taxon>Spermatophyta</taxon>
        <taxon>Magnoliopsida</taxon>
        <taxon>eudicotyledons</taxon>
        <taxon>Gunneridae</taxon>
        <taxon>Pentapetalae</taxon>
        <taxon>asterids</taxon>
        <taxon>campanulids</taxon>
        <taxon>Asterales</taxon>
        <taxon>Asteraceae</taxon>
        <taxon>Asteroideae</taxon>
        <taxon>Anthemideae</taxon>
        <taxon>Anthemidinae</taxon>
        <taxon>Tanacetum</taxon>
    </lineage>
</organism>
<comment type="caution">
    <text evidence="2">The sequence shown here is derived from an EMBL/GenBank/DDBJ whole genome shotgun (WGS) entry which is preliminary data.</text>
</comment>
<evidence type="ECO:0000313" key="3">
    <source>
        <dbReference type="Proteomes" id="UP001151760"/>
    </source>
</evidence>
<protein>
    <submittedName>
        <fullName evidence="2">Uncharacterized protein</fullName>
    </submittedName>
</protein>
<accession>A0ABQ5FVX6</accession>
<proteinExistence type="predicted"/>
<name>A0ABQ5FVX6_9ASTR</name>
<gene>
    <name evidence="2" type="ORF">Tco_1018993</name>
</gene>
<feature type="region of interest" description="Disordered" evidence="1">
    <location>
        <begin position="1"/>
        <end position="85"/>
    </location>
</feature>
<sequence length="85" mass="8297">MENVKLARRVSMSSPTDSICFGGSDTAAGGGDGSGDGDTDGGSDGEGNLDLLRDEDDKSNGGGEDDDGMSDGCDDDDGISDGSGG</sequence>
<evidence type="ECO:0000256" key="1">
    <source>
        <dbReference type="SAM" id="MobiDB-lite"/>
    </source>
</evidence>